<keyword evidence="5 7" id="KW-0472">Membrane</keyword>
<comment type="function">
    <text evidence="7">Choline transporter.</text>
</comment>
<feature type="transmembrane region" description="Helical" evidence="7">
    <location>
        <begin position="355"/>
        <end position="379"/>
    </location>
</feature>
<dbReference type="PANTHER" id="PTHR12385">
    <property type="entry name" value="CHOLINE TRANSPORTER-LIKE (SLC FAMILY 44)"/>
    <property type="match status" value="1"/>
</dbReference>
<proteinExistence type="inferred from homology"/>
<dbReference type="PANTHER" id="PTHR12385:SF14">
    <property type="entry name" value="CHOLINE TRANSPORTER-LIKE 2"/>
    <property type="match status" value="1"/>
</dbReference>
<evidence type="ECO:0000256" key="5">
    <source>
        <dbReference type="ARBA" id="ARBA00023136"/>
    </source>
</evidence>
<dbReference type="RefSeq" id="XP_022659389.1">
    <property type="nucleotide sequence ID" value="XM_022803654.1"/>
</dbReference>
<feature type="transmembrane region" description="Helical" evidence="7">
    <location>
        <begin position="110"/>
        <end position="131"/>
    </location>
</feature>
<comment type="similarity">
    <text evidence="2 7">Belongs to the CTL (choline transporter-like) family.</text>
</comment>
<dbReference type="GeneID" id="111249589"/>
<sequence length="676" mass="77070">MGRHYSSSDDSCDDHCGRARRSFHRNARGRDSHHEDYRDGQRTDRRSHLNDSDDNHRPHRHYSNRNGQSRRRSPSPMEMVSVNTHHIYDDRQHLKQLNIPTKVNRSCTDITFLILFLMVIFLWSLVAFVAIKNVNLENLMPHKDSNGNLCGTRHLTNKRILYIENLEQCVTRESGKIFPTFKCTRTFCVESCPNMTSMSKESQFCTRDICTNYVLQSREFLGICIPVGNCEPSKTTEFSTASTPYPDTTREALTEVCDRLQAFSMAFYIFWDVTDAYPVILGLLGVALLIAFVWTLLMRFFASVIVWTSFYNFLIVFGGLAVFTGHKAYTLRLIDPKSDINFETLNDLNYLKSRWYIWAGISGVLGLLFLLMLVLLVFLRKRVQIAIALIKQASRAIASLPTLVVFPVFPYILQAAGLALLVALGLQYTMKTTRSLHASTTSRTWIMLTMEPQCMAVVSSIGVIVRYHLGTLALGSLVITILGLVKAAVEKFQHKARKVNSSSCMKTLLRCCVCCLWLLTKSLIYVNKNAYIMVAMYGKSFCYSASKTFNLIVSNILRALIVTKVTNFIIFIAKVTTTISISAITFFILHREDIRSGLELKEPKYIAAPVAAVALSSYVLISCFFNVYNNVIDTLFLCFLEDTNQNDGSRERPYRMPSELLRILGKKNYRRREKKN</sequence>
<reference evidence="9" key="1">
    <citation type="submission" date="2021-01" db="UniProtKB">
        <authorList>
            <consortium name="EnsemblMetazoa"/>
        </authorList>
    </citation>
    <scope>IDENTIFICATION</scope>
</reference>
<dbReference type="Proteomes" id="UP000594260">
    <property type="component" value="Unplaced"/>
</dbReference>
<comment type="subcellular location">
    <subcellularLocation>
        <location evidence="7">Cell membrane</location>
        <topology evidence="7">Multi-pass membrane protein</topology>
    </subcellularLocation>
    <subcellularLocation>
        <location evidence="1">Membrane</location>
        <topology evidence="1">Multi-pass membrane protein</topology>
    </subcellularLocation>
</comment>
<keyword evidence="6" id="KW-0325">Glycoprotein</keyword>
<evidence type="ECO:0000313" key="10">
    <source>
        <dbReference type="Proteomes" id="UP000594260"/>
    </source>
</evidence>
<evidence type="ECO:0000256" key="2">
    <source>
        <dbReference type="ARBA" id="ARBA00007168"/>
    </source>
</evidence>
<feature type="transmembrane region" description="Helical" evidence="7">
    <location>
        <begin position="276"/>
        <end position="297"/>
    </location>
</feature>
<feature type="transmembrane region" description="Helical" evidence="7">
    <location>
        <begin position="568"/>
        <end position="589"/>
    </location>
</feature>
<evidence type="ECO:0000256" key="8">
    <source>
        <dbReference type="SAM" id="MobiDB-lite"/>
    </source>
</evidence>
<evidence type="ECO:0000313" key="9">
    <source>
        <dbReference type="EnsemblMetazoa" id="XP_022659389"/>
    </source>
</evidence>
<feature type="transmembrane region" description="Helical" evidence="7">
    <location>
        <begin position="400"/>
        <end position="426"/>
    </location>
</feature>
<evidence type="ECO:0000256" key="4">
    <source>
        <dbReference type="ARBA" id="ARBA00022989"/>
    </source>
</evidence>
<dbReference type="GO" id="GO:0005886">
    <property type="term" value="C:plasma membrane"/>
    <property type="evidence" value="ECO:0007669"/>
    <property type="project" value="UniProtKB-SubCell"/>
</dbReference>
<evidence type="ECO:0000256" key="1">
    <source>
        <dbReference type="ARBA" id="ARBA00004141"/>
    </source>
</evidence>
<evidence type="ECO:0000256" key="6">
    <source>
        <dbReference type="ARBA" id="ARBA00023180"/>
    </source>
</evidence>
<keyword evidence="4 7" id="KW-1133">Transmembrane helix</keyword>
<name>A0A7M7K273_VARDE</name>
<organism evidence="9 10">
    <name type="scientific">Varroa destructor</name>
    <name type="common">Honeybee mite</name>
    <dbReference type="NCBI Taxonomy" id="109461"/>
    <lineage>
        <taxon>Eukaryota</taxon>
        <taxon>Metazoa</taxon>
        <taxon>Ecdysozoa</taxon>
        <taxon>Arthropoda</taxon>
        <taxon>Chelicerata</taxon>
        <taxon>Arachnida</taxon>
        <taxon>Acari</taxon>
        <taxon>Parasitiformes</taxon>
        <taxon>Mesostigmata</taxon>
        <taxon>Gamasina</taxon>
        <taxon>Dermanyssoidea</taxon>
        <taxon>Varroidae</taxon>
        <taxon>Varroa</taxon>
    </lineage>
</organism>
<keyword evidence="10" id="KW-1185">Reference proteome</keyword>
<feature type="transmembrane region" description="Helical" evidence="7">
    <location>
        <begin position="467"/>
        <end position="487"/>
    </location>
</feature>
<dbReference type="AlphaFoldDB" id="A0A7M7K273"/>
<evidence type="ECO:0000256" key="7">
    <source>
        <dbReference type="RuleBase" id="RU368066"/>
    </source>
</evidence>
<feature type="compositionally biased region" description="Basic residues" evidence="8">
    <location>
        <begin position="57"/>
        <end position="73"/>
    </location>
</feature>
<dbReference type="EnsemblMetazoa" id="XM_022803654">
    <property type="protein sequence ID" value="XP_022659389"/>
    <property type="gene ID" value="LOC111249589"/>
</dbReference>
<accession>A0A7M7K273</accession>
<feature type="compositionally biased region" description="Basic and acidic residues" evidence="8">
    <location>
        <begin position="28"/>
        <end position="56"/>
    </location>
</feature>
<dbReference type="GO" id="GO:0022857">
    <property type="term" value="F:transmembrane transporter activity"/>
    <property type="evidence" value="ECO:0007669"/>
    <property type="project" value="UniProtKB-UniRule"/>
</dbReference>
<feature type="transmembrane region" description="Helical" evidence="7">
    <location>
        <begin position="304"/>
        <end position="323"/>
    </location>
</feature>
<evidence type="ECO:0000256" key="3">
    <source>
        <dbReference type="ARBA" id="ARBA00022692"/>
    </source>
</evidence>
<feature type="region of interest" description="Disordered" evidence="8">
    <location>
        <begin position="23"/>
        <end position="76"/>
    </location>
</feature>
<feature type="transmembrane region" description="Helical" evidence="7">
    <location>
        <begin position="610"/>
        <end position="628"/>
    </location>
</feature>
<keyword evidence="3 7" id="KW-0812">Transmembrane</keyword>
<dbReference type="Pfam" id="PF04515">
    <property type="entry name" value="Choline_transpo"/>
    <property type="match status" value="2"/>
</dbReference>
<protein>
    <recommendedName>
        <fullName evidence="7">Choline transporter-like protein</fullName>
    </recommendedName>
</protein>
<dbReference type="InterPro" id="IPR007603">
    <property type="entry name" value="Choline_transptr-like"/>
</dbReference>